<feature type="domain" description="DUF7708" evidence="2">
    <location>
        <begin position="172"/>
        <end position="243"/>
    </location>
</feature>
<organism evidence="4 5">
    <name type="scientific">Alternaria atra</name>
    <dbReference type="NCBI Taxonomy" id="119953"/>
    <lineage>
        <taxon>Eukaryota</taxon>
        <taxon>Fungi</taxon>
        <taxon>Dikarya</taxon>
        <taxon>Ascomycota</taxon>
        <taxon>Pezizomycotina</taxon>
        <taxon>Dothideomycetes</taxon>
        <taxon>Pleosporomycetidae</taxon>
        <taxon>Pleosporales</taxon>
        <taxon>Pleosporineae</taxon>
        <taxon>Pleosporaceae</taxon>
        <taxon>Alternaria</taxon>
        <taxon>Alternaria sect. Ulocladioides</taxon>
    </lineage>
</organism>
<dbReference type="OrthoDB" id="3694217at2759"/>
<gene>
    <name evidence="4" type="ORF">ALTATR162_LOCUS1390</name>
</gene>
<evidence type="ECO:0000259" key="3">
    <source>
        <dbReference type="Pfam" id="PF24883"/>
    </source>
</evidence>
<protein>
    <submittedName>
        <fullName evidence="4">Uncharacterized protein</fullName>
    </submittedName>
</protein>
<dbReference type="PANTHER" id="PTHR40619">
    <property type="entry name" value="FUNGAL STAND N-TERMINAL GOODBYE DOMAIN-CONTAINING PROTEIN"/>
    <property type="match status" value="1"/>
</dbReference>
<accession>A0A8J2MVR0</accession>
<feature type="domain" description="Nephrocystin 3-like N-terminal" evidence="3">
    <location>
        <begin position="447"/>
        <end position="612"/>
    </location>
</feature>
<name>A0A8J2MVR0_9PLEO</name>
<dbReference type="PANTHER" id="PTHR40619:SF3">
    <property type="entry name" value="FUNGAL STAND N-TERMINAL GOODBYE DOMAIN-CONTAINING PROTEIN"/>
    <property type="match status" value="1"/>
</dbReference>
<dbReference type="RefSeq" id="XP_043164921.1">
    <property type="nucleotide sequence ID" value="XM_043308986.1"/>
</dbReference>
<sequence length="665" mass="75967">MPPHQRTDDRFPRPSTQPISVDFIENRQTEFRNAQGELPCEFDASRQKFVPRPMAWGTALEDYEQELKESKLRVVATKESFANALSALKKKKSKDKKIASFDPDSCHDWNEITELIHVVVKEYHRDDTAWGQIRVAFRCVGANAKSIQSFVGLLPDGEYKTLCGGLTLILTLREAMTEHSEVRERMADLLREVPEIVNQCEQYQTLYPGRNTIQLCVNDIYINLLIALEAILEWYKQSSWSKSALPVPQTSWNFIVRVWIYTDIVEHVKDSLLKNNNYGYKIDQCLKNIRESKSRFMEETQLYQAWSQQAILSTTLANNTQSREINSNVLGLGGRIGEVQSTLQEVKAYGRGLNALKDSLDDAIKNAAWNGDIKRFAEDWMQERLDAANDKQRILELEEQVAKATITPVQLMKELKLNQAKHTHVPEVSIVLKHGLNSPAKFQNRAGWVGKTTEFRNWLGGPDKSQMLCIQGHDEFEKTSPLSFLISLLYEKLETAPRTLVLPFFCGRSTVSSGPALMVRALFVQLLALCDKHGHTGERGRPLLSFLGLDDMARMKDLCYETYAEAVAQLLRGLRKAYSAMFILIDAVEFYDFEWEDEMDDFVKNMRKLVRWFNKSEDGTSGSVLRVLVTASSWSKRFSSPPRSLVVLDVPEYIDGSLDGFERFT</sequence>
<proteinExistence type="predicted"/>
<dbReference type="Proteomes" id="UP000676310">
    <property type="component" value="Unassembled WGS sequence"/>
</dbReference>
<dbReference type="Pfam" id="PF24883">
    <property type="entry name" value="NPHP3_N"/>
    <property type="match status" value="1"/>
</dbReference>
<dbReference type="GeneID" id="67012719"/>
<evidence type="ECO:0000313" key="4">
    <source>
        <dbReference type="EMBL" id="CAG5143639.1"/>
    </source>
</evidence>
<dbReference type="AlphaFoldDB" id="A0A8J2MVR0"/>
<dbReference type="Pfam" id="PF24809">
    <property type="entry name" value="DUF7708"/>
    <property type="match status" value="1"/>
</dbReference>
<reference evidence="4" key="1">
    <citation type="submission" date="2021-05" db="EMBL/GenBank/DDBJ databases">
        <authorList>
            <person name="Stam R."/>
        </authorList>
    </citation>
    <scope>NUCLEOTIDE SEQUENCE</scope>
    <source>
        <strain evidence="4">CS162</strain>
    </source>
</reference>
<keyword evidence="5" id="KW-1185">Reference proteome</keyword>
<dbReference type="InterPro" id="IPR056125">
    <property type="entry name" value="DUF7708"/>
</dbReference>
<evidence type="ECO:0000313" key="5">
    <source>
        <dbReference type="Proteomes" id="UP000676310"/>
    </source>
</evidence>
<evidence type="ECO:0000256" key="1">
    <source>
        <dbReference type="ARBA" id="ARBA00022737"/>
    </source>
</evidence>
<dbReference type="EMBL" id="CAJRGZ010000015">
    <property type="protein sequence ID" value="CAG5143639.1"/>
    <property type="molecule type" value="Genomic_DNA"/>
</dbReference>
<evidence type="ECO:0000259" key="2">
    <source>
        <dbReference type="Pfam" id="PF24809"/>
    </source>
</evidence>
<comment type="caution">
    <text evidence="4">The sequence shown here is derived from an EMBL/GenBank/DDBJ whole genome shotgun (WGS) entry which is preliminary data.</text>
</comment>
<dbReference type="InterPro" id="IPR056884">
    <property type="entry name" value="NPHP3-like_N"/>
</dbReference>
<keyword evidence="1" id="KW-0677">Repeat</keyword>